<reference evidence="13" key="2">
    <citation type="journal article" date="2021" name="PeerJ">
        <title>Extensive microbial diversity within the chicken gut microbiome revealed by metagenomics and culture.</title>
        <authorList>
            <person name="Gilroy R."/>
            <person name="Ravi A."/>
            <person name="Getino M."/>
            <person name="Pursley I."/>
            <person name="Horton D.L."/>
            <person name="Alikhan N.F."/>
            <person name="Baker D."/>
            <person name="Gharbi K."/>
            <person name="Hall N."/>
            <person name="Watson M."/>
            <person name="Adriaenssens E.M."/>
            <person name="Foster-Nyarko E."/>
            <person name="Jarju S."/>
            <person name="Secka A."/>
            <person name="Antonio M."/>
            <person name="Oren A."/>
            <person name="Chaudhuri R.R."/>
            <person name="La Ragione R."/>
            <person name="Hildebrand F."/>
            <person name="Pallen M.J."/>
        </authorList>
    </citation>
    <scope>NUCLEOTIDE SEQUENCE</scope>
    <source>
        <strain evidence="13">CHK195-12923</strain>
    </source>
</reference>
<proteinExistence type="inferred from homology"/>
<evidence type="ECO:0000256" key="9">
    <source>
        <dbReference type="ARBA" id="ARBA00031665"/>
    </source>
</evidence>
<dbReference type="InterPro" id="IPR008264">
    <property type="entry name" value="Beta_glucanase"/>
</dbReference>
<dbReference type="AlphaFoldDB" id="A0A9D1MJ33"/>
<dbReference type="PRINTS" id="PR00737">
    <property type="entry name" value="GLHYDRLASE16"/>
</dbReference>
<dbReference type="PANTHER" id="PTHR31062">
    <property type="entry name" value="XYLOGLUCAN ENDOTRANSGLUCOSYLASE/HYDROLASE PROTEIN 8-RELATED"/>
    <property type="match status" value="1"/>
</dbReference>
<reference evidence="13" key="1">
    <citation type="submission" date="2020-10" db="EMBL/GenBank/DDBJ databases">
        <authorList>
            <person name="Gilroy R."/>
        </authorList>
    </citation>
    <scope>NUCLEOTIDE SEQUENCE</scope>
    <source>
        <strain evidence="13">CHK195-12923</strain>
    </source>
</reference>
<dbReference type="Gene3D" id="2.60.120.200">
    <property type="match status" value="1"/>
</dbReference>
<sequence>MRSKFIRLLALCAALTVVAGLSGCGDGQPPVNEEGEGEGEQHAPVQTYPYEQSEKIADFTAGNTGGFYASDGWSNGGMFNCTWTGANTSVTGDGLTLTLNSSGNRYYGAEYRTGQYYSYGYYGVCMKAAKGSGIVSSFFTYLGDPWDEIDIEFLGKNTTQVQFNYYTNGVGGHEFLFDLGFDASSQFHEYGFLWQPGSITWYVDGVPAHTATKDIPSHGGNIMMNLWNCIGMDDWTGPFDGGILPVSAQYKWVRYTAI</sequence>
<name>A0A9D1MJ33_9FIRM</name>
<feature type="active site" description="Nucleophile" evidence="10">
    <location>
        <position position="148"/>
    </location>
</feature>
<evidence type="ECO:0000313" key="13">
    <source>
        <dbReference type="EMBL" id="HIU61468.1"/>
    </source>
</evidence>
<keyword evidence="11" id="KW-0732">Signal</keyword>
<feature type="chain" id="PRO_5038909270" description="Beta-glucanase" evidence="11">
    <location>
        <begin position="20"/>
        <end position="258"/>
    </location>
</feature>
<accession>A0A9D1MJ33</accession>
<dbReference type="InterPro" id="IPR008263">
    <property type="entry name" value="GH16_AS"/>
</dbReference>
<keyword evidence="6" id="KW-0326">Glycosidase</keyword>
<dbReference type="PROSITE" id="PS01034">
    <property type="entry name" value="GH16_1"/>
    <property type="match status" value="1"/>
</dbReference>
<dbReference type="PROSITE" id="PS51257">
    <property type="entry name" value="PROKAR_LIPOPROTEIN"/>
    <property type="match status" value="1"/>
</dbReference>
<evidence type="ECO:0000256" key="1">
    <source>
        <dbReference type="ARBA" id="ARBA00000481"/>
    </source>
</evidence>
<evidence type="ECO:0000256" key="11">
    <source>
        <dbReference type="SAM" id="SignalP"/>
    </source>
</evidence>
<comment type="catalytic activity">
    <reaction evidence="1">
        <text>Hydrolysis of (1-&gt;4)-beta-D-glucosidic linkages in beta-D-glucans containing (1-&gt;3)- and (1-&gt;4)-bonds.</text>
        <dbReference type="EC" id="3.2.1.73"/>
    </reaction>
</comment>
<feature type="active site" description="Proton donor" evidence="10">
    <location>
        <position position="152"/>
    </location>
</feature>
<comment type="caution">
    <text evidence="13">The sequence shown here is derived from an EMBL/GenBank/DDBJ whole genome shotgun (WGS) entry which is preliminary data.</text>
</comment>
<dbReference type="Pfam" id="PF00722">
    <property type="entry name" value="Glyco_hydro_16"/>
    <property type="match status" value="1"/>
</dbReference>
<keyword evidence="5" id="KW-0378">Hydrolase</keyword>
<evidence type="ECO:0000256" key="4">
    <source>
        <dbReference type="ARBA" id="ARBA00014569"/>
    </source>
</evidence>
<protein>
    <recommendedName>
        <fullName evidence="4">Beta-glucanase</fullName>
        <ecNumber evidence="3">3.2.1.73</ecNumber>
    </recommendedName>
    <alternativeName>
        <fullName evidence="9">1,3-1,4-beta-D-glucan 4-glucanohydrolase</fullName>
    </alternativeName>
    <alternativeName>
        <fullName evidence="8">Endo-beta-1,3-1,4 glucanase</fullName>
    </alternativeName>
    <alternativeName>
        <fullName evidence="7">Lichenase</fullName>
    </alternativeName>
</protein>
<dbReference type="SUPFAM" id="SSF49899">
    <property type="entry name" value="Concanavalin A-like lectins/glucanases"/>
    <property type="match status" value="1"/>
</dbReference>
<dbReference type="InterPro" id="IPR000757">
    <property type="entry name" value="Beta-glucanase-like"/>
</dbReference>
<evidence type="ECO:0000256" key="8">
    <source>
        <dbReference type="ARBA" id="ARBA00029771"/>
    </source>
</evidence>
<evidence type="ECO:0000256" key="6">
    <source>
        <dbReference type="ARBA" id="ARBA00023295"/>
    </source>
</evidence>
<dbReference type="InterPro" id="IPR044791">
    <property type="entry name" value="Beta-glucanase/XTH"/>
</dbReference>
<dbReference type="GO" id="GO:0005975">
    <property type="term" value="P:carbohydrate metabolic process"/>
    <property type="evidence" value="ECO:0007669"/>
    <property type="project" value="InterPro"/>
</dbReference>
<comment type="similarity">
    <text evidence="2">Belongs to the glycosyl hydrolase 16 family.</text>
</comment>
<dbReference type="Proteomes" id="UP000824110">
    <property type="component" value="Unassembled WGS sequence"/>
</dbReference>
<dbReference type="PROSITE" id="PS51762">
    <property type="entry name" value="GH16_2"/>
    <property type="match status" value="1"/>
</dbReference>
<evidence type="ECO:0000256" key="2">
    <source>
        <dbReference type="ARBA" id="ARBA00006865"/>
    </source>
</evidence>
<dbReference type="GO" id="GO:0042972">
    <property type="term" value="F:licheninase activity"/>
    <property type="evidence" value="ECO:0007669"/>
    <property type="project" value="UniProtKB-EC"/>
</dbReference>
<evidence type="ECO:0000259" key="12">
    <source>
        <dbReference type="PROSITE" id="PS51762"/>
    </source>
</evidence>
<dbReference type="InterPro" id="IPR013320">
    <property type="entry name" value="ConA-like_dom_sf"/>
</dbReference>
<gene>
    <name evidence="13" type="ORF">IAB69_02335</name>
</gene>
<dbReference type="EC" id="3.2.1.73" evidence="3"/>
<evidence type="ECO:0000313" key="14">
    <source>
        <dbReference type="Proteomes" id="UP000824110"/>
    </source>
</evidence>
<evidence type="ECO:0000256" key="10">
    <source>
        <dbReference type="PIRSR" id="PIRSR608264-1"/>
    </source>
</evidence>
<evidence type="ECO:0000256" key="3">
    <source>
        <dbReference type="ARBA" id="ARBA00012690"/>
    </source>
</evidence>
<organism evidence="13 14">
    <name type="scientific">Candidatus Coproplasma excrementigallinarum</name>
    <dbReference type="NCBI Taxonomy" id="2840747"/>
    <lineage>
        <taxon>Bacteria</taxon>
        <taxon>Bacillati</taxon>
        <taxon>Bacillota</taxon>
        <taxon>Clostridia</taxon>
        <taxon>Eubacteriales</taxon>
        <taxon>Candidatus Coproplasma</taxon>
    </lineage>
</organism>
<dbReference type="EMBL" id="DVNE01000022">
    <property type="protein sequence ID" value="HIU61468.1"/>
    <property type="molecule type" value="Genomic_DNA"/>
</dbReference>
<evidence type="ECO:0000256" key="5">
    <source>
        <dbReference type="ARBA" id="ARBA00022801"/>
    </source>
</evidence>
<evidence type="ECO:0000256" key="7">
    <source>
        <dbReference type="ARBA" id="ARBA00029722"/>
    </source>
</evidence>
<feature type="signal peptide" evidence="11">
    <location>
        <begin position="1"/>
        <end position="19"/>
    </location>
</feature>
<feature type="domain" description="GH16" evidence="12">
    <location>
        <begin position="41"/>
        <end position="258"/>
    </location>
</feature>